<dbReference type="InterPro" id="IPR055469">
    <property type="entry name" value="DUF7041"/>
</dbReference>
<gene>
    <name evidence="2" type="ORF">HNY73_011501</name>
</gene>
<reference evidence="2" key="2">
    <citation type="submission" date="2020-06" db="EMBL/GenBank/DDBJ databases">
        <authorList>
            <person name="Sheffer M."/>
        </authorList>
    </citation>
    <scope>NUCLEOTIDE SEQUENCE</scope>
</reference>
<dbReference type="PANTHER" id="PTHR33327:SF3">
    <property type="entry name" value="RNA-DIRECTED DNA POLYMERASE"/>
    <property type="match status" value="1"/>
</dbReference>
<accession>A0A8T0F494</accession>
<dbReference type="PANTHER" id="PTHR33327">
    <property type="entry name" value="ENDONUCLEASE"/>
    <property type="match status" value="1"/>
</dbReference>
<proteinExistence type="predicted"/>
<feature type="domain" description="DUF7041" evidence="1">
    <location>
        <begin position="92"/>
        <end position="172"/>
    </location>
</feature>
<evidence type="ECO:0000313" key="2">
    <source>
        <dbReference type="EMBL" id="KAF8786024.1"/>
    </source>
</evidence>
<reference evidence="2" key="1">
    <citation type="journal article" date="2020" name="bioRxiv">
        <title>Chromosome-level reference genome of the European wasp spider Argiope bruennichi: a resource for studies on range expansion and evolutionary adaptation.</title>
        <authorList>
            <person name="Sheffer M.M."/>
            <person name="Hoppe A."/>
            <person name="Krehenwinkel H."/>
            <person name="Uhl G."/>
            <person name="Kuss A.W."/>
            <person name="Jensen L."/>
            <person name="Jensen C."/>
            <person name="Gillespie R.G."/>
            <person name="Hoff K.J."/>
            <person name="Prost S."/>
        </authorList>
    </citation>
    <scope>NUCLEOTIDE SEQUENCE</scope>
</reference>
<protein>
    <recommendedName>
        <fullName evidence="1">DUF7041 domain-containing protein</fullName>
    </recommendedName>
</protein>
<evidence type="ECO:0000313" key="3">
    <source>
        <dbReference type="Proteomes" id="UP000807504"/>
    </source>
</evidence>
<comment type="caution">
    <text evidence="2">The sequence shown here is derived from an EMBL/GenBank/DDBJ whole genome shotgun (WGS) entry which is preliminary data.</text>
</comment>
<dbReference type="AlphaFoldDB" id="A0A8T0F494"/>
<sequence>MRRKKLNGEKLEIPHIEPTPNVLGVAEIVKEPIGSTLTEDHCQQLQTIIWKYREYFSNVPGRTDLVTHDIELISDEPNEASGNIALVAVKAPPFWRANPELWFKQIESEFILAGVTTEITKFHHILSVLQPEELEVVGDIMQDPPAERPYEVQRRRLCSQYAQSEEQKLKDVISGMQLGDRKPSRLLVEMRNKAGNKISEEILKSLFLQRLPTHVHKILAITNDKLERLAEMVDGIMAAATDTISIQAVSSEEAFMQATLMEISSRLSRLEARSSSIFKLPD</sequence>
<dbReference type="Proteomes" id="UP000807504">
    <property type="component" value="Unassembled WGS sequence"/>
</dbReference>
<dbReference type="EMBL" id="JABXBU010000030">
    <property type="protein sequence ID" value="KAF8786024.1"/>
    <property type="molecule type" value="Genomic_DNA"/>
</dbReference>
<keyword evidence="3" id="KW-1185">Reference proteome</keyword>
<name>A0A8T0F494_ARGBR</name>
<organism evidence="2 3">
    <name type="scientific">Argiope bruennichi</name>
    <name type="common">Wasp spider</name>
    <name type="synonym">Aranea bruennichi</name>
    <dbReference type="NCBI Taxonomy" id="94029"/>
    <lineage>
        <taxon>Eukaryota</taxon>
        <taxon>Metazoa</taxon>
        <taxon>Ecdysozoa</taxon>
        <taxon>Arthropoda</taxon>
        <taxon>Chelicerata</taxon>
        <taxon>Arachnida</taxon>
        <taxon>Araneae</taxon>
        <taxon>Araneomorphae</taxon>
        <taxon>Entelegynae</taxon>
        <taxon>Araneoidea</taxon>
        <taxon>Araneidae</taxon>
        <taxon>Argiope</taxon>
    </lineage>
</organism>
<dbReference type="Pfam" id="PF23055">
    <property type="entry name" value="DUF7041"/>
    <property type="match status" value="1"/>
</dbReference>
<evidence type="ECO:0000259" key="1">
    <source>
        <dbReference type="Pfam" id="PF23055"/>
    </source>
</evidence>